<dbReference type="GO" id="GO:0005829">
    <property type="term" value="C:cytosol"/>
    <property type="evidence" value="ECO:0007669"/>
    <property type="project" value="TreeGrafter"/>
</dbReference>
<name>A0A3B0VWV2_9ZZZZ</name>
<dbReference type="CDD" id="cd00448">
    <property type="entry name" value="YjgF_YER057c_UK114_family"/>
    <property type="match status" value="1"/>
</dbReference>
<evidence type="ECO:0000256" key="1">
    <source>
        <dbReference type="ARBA" id="ARBA00010552"/>
    </source>
</evidence>
<gene>
    <name evidence="2" type="ORF">MNBD_GAMMA01-1414</name>
</gene>
<protein>
    <submittedName>
        <fullName evidence="2">RidA/YER057c/UK114 superfamily protein</fullName>
    </submittedName>
</protein>
<dbReference type="GO" id="GO:0019239">
    <property type="term" value="F:deaminase activity"/>
    <property type="evidence" value="ECO:0007669"/>
    <property type="project" value="TreeGrafter"/>
</dbReference>
<dbReference type="PANTHER" id="PTHR11803">
    <property type="entry name" value="2-IMINOBUTANOATE/2-IMINOPROPANOATE DEAMINASE RIDA"/>
    <property type="match status" value="1"/>
</dbReference>
<dbReference type="InterPro" id="IPR006056">
    <property type="entry name" value="RidA"/>
</dbReference>
<dbReference type="AlphaFoldDB" id="A0A3B0VWV2"/>
<dbReference type="Gene3D" id="3.30.1330.40">
    <property type="entry name" value="RutC-like"/>
    <property type="match status" value="1"/>
</dbReference>
<reference evidence="2" key="1">
    <citation type="submission" date="2018-06" db="EMBL/GenBank/DDBJ databases">
        <authorList>
            <person name="Zhirakovskaya E."/>
        </authorList>
    </citation>
    <scope>NUCLEOTIDE SEQUENCE</scope>
</reference>
<comment type="similarity">
    <text evidence="1">Belongs to the RutC family.</text>
</comment>
<dbReference type="EMBL" id="UOEW01000116">
    <property type="protein sequence ID" value="VAW35854.1"/>
    <property type="molecule type" value="Genomic_DNA"/>
</dbReference>
<sequence length="126" mass="13897">MKTIIQTENAPAAIGTYSQAVIHNGLLYTSGQIPITPHSGEMLKPDFSKQTHQVFKNLQSIATAANTNLQHTIKLNVFLQDLSHFAMLNDIMAEYFEQPYPARAAIEVAGLPKNSMIEMDAIIAIK</sequence>
<dbReference type="NCBIfam" id="TIGR00004">
    <property type="entry name" value="Rid family detoxifying hydrolase"/>
    <property type="match status" value="1"/>
</dbReference>
<proteinExistence type="inferred from homology"/>
<accession>A0A3B0VWV2</accession>
<evidence type="ECO:0000313" key="2">
    <source>
        <dbReference type="EMBL" id="VAW35854.1"/>
    </source>
</evidence>
<dbReference type="PANTHER" id="PTHR11803:SF39">
    <property type="entry name" value="2-IMINOBUTANOATE_2-IMINOPROPANOATE DEAMINASE"/>
    <property type="match status" value="1"/>
</dbReference>
<dbReference type="PROSITE" id="PS01094">
    <property type="entry name" value="UPF0076"/>
    <property type="match status" value="1"/>
</dbReference>
<dbReference type="InterPro" id="IPR035959">
    <property type="entry name" value="RutC-like_sf"/>
</dbReference>
<dbReference type="FunFam" id="3.30.1330.40:FF:000001">
    <property type="entry name" value="L-PSP family endoribonuclease"/>
    <property type="match status" value="1"/>
</dbReference>
<dbReference type="Pfam" id="PF01042">
    <property type="entry name" value="Ribonuc_L-PSP"/>
    <property type="match status" value="1"/>
</dbReference>
<dbReference type="InterPro" id="IPR019897">
    <property type="entry name" value="RidA_CS"/>
</dbReference>
<dbReference type="InterPro" id="IPR006175">
    <property type="entry name" value="YjgF/YER057c/UK114"/>
</dbReference>
<dbReference type="SUPFAM" id="SSF55298">
    <property type="entry name" value="YjgF-like"/>
    <property type="match status" value="1"/>
</dbReference>
<organism evidence="2">
    <name type="scientific">hydrothermal vent metagenome</name>
    <dbReference type="NCBI Taxonomy" id="652676"/>
    <lineage>
        <taxon>unclassified sequences</taxon>
        <taxon>metagenomes</taxon>
        <taxon>ecological metagenomes</taxon>
    </lineage>
</organism>